<evidence type="ECO:0000256" key="2">
    <source>
        <dbReference type="SAM" id="Phobius"/>
    </source>
</evidence>
<feature type="transmembrane region" description="Helical" evidence="2">
    <location>
        <begin position="125"/>
        <end position="141"/>
    </location>
</feature>
<keyword evidence="4" id="KW-1185">Reference proteome</keyword>
<dbReference type="Proteomes" id="UP000622552">
    <property type="component" value="Unassembled WGS sequence"/>
</dbReference>
<keyword evidence="2" id="KW-0472">Membrane</keyword>
<evidence type="ECO:0000313" key="3">
    <source>
        <dbReference type="EMBL" id="MBG6138260.1"/>
    </source>
</evidence>
<accession>A0A8J7GMF3</accession>
<keyword evidence="2" id="KW-1133">Transmembrane helix</keyword>
<feature type="compositionally biased region" description="Polar residues" evidence="1">
    <location>
        <begin position="191"/>
        <end position="203"/>
    </location>
</feature>
<organism evidence="3 4">
    <name type="scientific">Longispora fulva</name>
    <dbReference type="NCBI Taxonomy" id="619741"/>
    <lineage>
        <taxon>Bacteria</taxon>
        <taxon>Bacillati</taxon>
        <taxon>Actinomycetota</taxon>
        <taxon>Actinomycetes</taxon>
        <taxon>Micromonosporales</taxon>
        <taxon>Micromonosporaceae</taxon>
        <taxon>Longispora</taxon>
    </lineage>
</organism>
<dbReference type="EMBL" id="JADOUF010000001">
    <property type="protein sequence ID" value="MBG6138260.1"/>
    <property type="molecule type" value="Genomic_DNA"/>
</dbReference>
<evidence type="ECO:0000256" key="1">
    <source>
        <dbReference type="SAM" id="MobiDB-lite"/>
    </source>
</evidence>
<protein>
    <submittedName>
        <fullName evidence="3">Uncharacterized protein</fullName>
    </submittedName>
</protein>
<name>A0A8J7GMF3_9ACTN</name>
<dbReference type="RefSeq" id="WP_197005037.1">
    <property type="nucleotide sequence ID" value="NZ_BONS01000017.1"/>
</dbReference>
<proteinExistence type="predicted"/>
<feature type="transmembrane region" description="Helical" evidence="2">
    <location>
        <begin position="348"/>
        <end position="366"/>
    </location>
</feature>
<feature type="transmembrane region" description="Helical" evidence="2">
    <location>
        <begin position="78"/>
        <end position="96"/>
    </location>
</feature>
<evidence type="ECO:0000313" key="4">
    <source>
        <dbReference type="Proteomes" id="UP000622552"/>
    </source>
</evidence>
<sequence length="568" mass="58544">MSPSWRRALPAVAVAAVLSVGYLLAPPLGTDLSAQVARADFFAAHGFTPIDFRWYGGVDQFGYSLVSPALMGAVGPRTLGILSLLTAALAFAALLARAGVRRPVLGGVVGALCVAGNLASGRVTYGLGVAFGLLALLALTAPDRRVRYGGAALAGLLAGLTSPVAGLFVGLAGAALLLSAAVPPSPRTGAARTSTPSRTGAGQTSTPAGTGAARTPPTPFPTAAARSTALRGGAVLAGVGALGLALTGLLFGEGGVMNISAKDTRGAVIASLLVAVFAAHRPVRVGALLSAAGVFAAYLVPTPVGLNATRLAVMFALPVLAATARLPHWSTRARSTQPSTASWRGAPAFLRAALALAVAAAIWLLAPPVVLADLRDAGNPANERSFYTPLTEALGTQHATRTEVVPTRNYWEAAYVAPLARGWLRQLDLERNPLLYENLPAGTKLTADNYRAWLRDNAVSHVAVSDAEPSWLARPEAALIRSGLPYLTEVWHDAHWRLYAVADPTPVVPGLVGQDAVSVTFAAEAPGSRVVRVRYSRWLRMPGGRLTPGPGGWTTAEVPGPGLFRVSS</sequence>
<feature type="transmembrane region" description="Helical" evidence="2">
    <location>
        <begin position="153"/>
        <end position="178"/>
    </location>
</feature>
<gene>
    <name evidence="3" type="ORF">IW245_004454</name>
</gene>
<feature type="transmembrane region" description="Helical" evidence="2">
    <location>
        <begin position="229"/>
        <end position="251"/>
    </location>
</feature>
<reference evidence="3" key="1">
    <citation type="submission" date="2020-11" db="EMBL/GenBank/DDBJ databases">
        <title>Sequencing the genomes of 1000 actinobacteria strains.</title>
        <authorList>
            <person name="Klenk H.-P."/>
        </authorList>
    </citation>
    <scope>NUCLEOTIDE SEQUENCE</scope>
    <source>
        <strain evidence="3">DSM 45356</strain>
    </source>
</reference>
<dbReference type="AlphaFoldDB" id="A0A8J7GMF3"/>
<feature type="region of interest" description="Disordered" evidence="1">
    <location>
        <begin position="184"/>
        <end position="224"/>
    </location>
</feature>
<feature type="compositionally biased region" description="Low complexity" evidence="1">
    <location>
        <begin position="204"/>
        <end position="224"/>
    </location>
</feature>
<keyword evidence="2" id="KW-0812">Transmembrane</keyword>
<feature type="transmembrane region" description="Helical" evidence="2">
    <location>
        <begin position="103"/>
        <end position="119"/>
    </location>
</feature>
<feature type="transmembrane region" description="Helical" evidence="2">
    <location>
        <begin position="272"/>
        <end position="299"/>
    </location>
</feature>
<comment type="caution">
    <text evidence="3">The sequence shown here is derived from an EMBL/GenBank/DDBJ whole genome shotgun (WGS) entry which is preliminary data.</text>
</comment>
<feature type="transmembrane region" description="Helical" evidence="2">
    <location>
        <begin position="311"/>
        <end position="327"/>
    </location>
</feature>